<organism evidence="3 4">
    <name type="scientific">Branchiostoma lanceolatum</name>
    <name type="common">Common lancelet</name>
    <name type="synonym">Amphioxus lanceolatum</name>
    <dbReference type="NCBI Taxonomy" id="7740"/>
    <lineage>
        <taxon>Eukaryota</taxon>
        <taxon>Metazoa</taxon>
        <taxon>Chordata</taxon>
        <taxon>Cephalochordata</taxon>
        <taxon>Leptocardii</taxon>
        <taxon>Amphioxiformes</taxon>
        <taxon>Branchiostomatidae</taxon>
        <taxon>Branchiostoma</taxon>
    </lineage>
</organism>
<keyword evidence="2" id="KW-0472">Membrane</keyword>
<dbReference type="Proteomes" id="UP000838412">
    <property type="component" value="Chromosome 19"/>
</dbReference>
<feature type="region of interest" description="Disordered" evidence="1">
    <location>
        <begin position="285"/>
        <end position="323"/>
    </location>
</feature>
<feature type="transmembrane region" description="Helical" evidence="2">
    <location>
        <begin position="98"/>
        <end position="122"/>
    </location>
</feature>
<keyword evidence="4" id="KW-1185">Reference proteome</keyword>
<keyword evidence="2" id="KW-1133">Transmembrane helix</keyword>
<feature type="region of interest" description="Disordered" evidence="1">
    <location>
        <begin position="159"/>
        <end position="185"/>
    </location>
</feature>
<name>A0A8J9ZCK5_BRALA</name>
<accession>A0A8J9ZCK5</accession>
<reference evidence="3" key="1">
    <citation type="submission" date="2022-01" db="EMBL/GenBank/DDBJ databases">
        <authorList>
            <person name="Braso-Vives M."/>
        </authorList>
    </citation>
    <scope>NUCLEOTIDE SEQUENCE</scope>
</reference>
<protein>
    <submittedName>
        <fullName evidence="3">Hypp9185 protein</fullName>
    </submittedName>
</protein>
<dbReference type="AlphaFoldDB" id="A0A8J9ZCK5"/>
<evidence type="ECO:0000313" key="4">
    <source>
        <dbReference type="Proteomes" id="UP000838412"/>
    </source>
</evidence>
<dbReference type="EMBL" id="OV696704">
    <property type="protein sequence ID" value="CAH1251903.1"/>
    <property type="molecule type" value="Genomic_DNA"/>
</dbReference>
<evidence type="ECO:0000256" key="2">
    <source>
        <dbReference type="SAM" id="Phobius"/>
    </source>
</evidence>
<evidence type="ECO:0000313" key="3">
    <source>
        <dbReference type="EMBL" id="CAH1251903.1"/>
    </source>
</evidence>
<evidence type="ECO:0000256" key="1">
    <source>
        <dbReference type="SAM" id="MobiDB-lite"/>
    </source>
</evidence>
<sequence length="323" mass="35975">MKNVTCLINTWERTYRHVFSTSVSAIPGHTDCEQTERETQTTSVLHPVFSTLGSTVDTEQQEATQAIIHSRTTTPSPILDKMNPSTIKHETAASEDDIPLYVGPIITIVICIVPIALVVACISRKQSCCSKGNQAAQGPLIASVSSWMVGGPNSHAVTVNNRQLTGGNGTAADTTRPTTDSADENQYNEIPDEYYTYENTSSGGDGYWQIPDEYYNDMDYNTRPASLCDYCEIPDRYFNYENTRPLSLQLTVQDDTVRFYAATELPNICTSEKNNDKILRNAYSRQRQSPEYGCNGPAGRQQRNIKNQVAHEDKPKEHNCDPI</sequence>
<proteinExistence type="predicted"/>
<keyword evidence="2" id="KW-0812">Transmembrane</keyword>
<feature type="compositionally biased region" description="Basic and acidic residues" evidence="1">
    <location>
        <begin position="309"/>
        <end position="323"/>
    </location>
</feature>
<gene>
    <name evidence="3" type="primary">Hypp9185</name>
    <name evidence="3" type="ORF">BLAG_LOCUS12139</name>
</gene>